<protein>
    <submittedName>
        <fullName evidence="1">CopG family transcriptional regulator</fullName>
    </submittedName>
</protein>
<reference evidence="1 2" key="1">
    <citation type="submission" date="2019-04" db="EMBL/GenBank/DDBJ databases">
        <title>Genome sequence of strain shin9-1.</title>
        <authorList>
            <person name="Gao J."/>
            <person name="Sun J."/>
        </authorList>
    </citation>
    <scope>NUCLEOTIDE SEQUENCE [LARGE SCALE GENOMIC DNA]</scope>
    <source>
        <strain evidence="2">shin9-1</strain>
    </source>
</reference>
<sequence length="82" mass="9309">MKKISGEDFDRKFDDGEDVSDYIDWTTARRPNLEPVQLTVTVMLGTKLRLERQAKELGVSVDSLLEDWLREKLGAARPSAAE</sequence>
<evidence type="ECO:0000313" key="2">
    <source>
        <dbReference type="Proteomes" id="UP000308828"/>
    </source>
</evidence>
<accession>A0A4S8P5Q9</accession>
<dbReference type="AlphaFoldDB" id="A0A4S8P5Q9"/>
<dbReference type="RefSeq" id="WP_136596500.1">
    <property type="nucleotide sequence ID" value="NZ_STGV01000001.1"/>
</dbReference>
<keyword evidence="2" id="KW-1185">Reference proteome</keyword>
<dbReference type="NCBIfam" id="NF047399">
    <property type="entry name" value="BrnA_antitoxin_add"/>
    <property type="match status" value="1"/>
</dbReference>
<comment type="caution">
    <text evidence="1">The sequence shown here is derived from an EMBL/GenBank/DDBJ whole genome shotgun (WGS) entry which is preliminary data.</text>
</comment>
<name>A0A4S8P5Q9_9HYPH</name>
<evidence type="ECO:0000313" key="1">
    <source>
        <dbReference type="EMBL" id="THV24651.1"/>
    </source>
</evidence>
<dbReference type="EMBL" id="STGV01000001">
    <property type="protein sequence ID" value="THV24651.1"/>
    <property type="molecule type" value="Genomic_DNA"/>
</dbReference>
<organism evidence="1 2">
    <name type="scientific">Peteryoungia ipomoeae</name>
    <dbReference type="NCBI Taxonomy" id="1210932"/>
    <lineage>
        <taxon>Bacteria</taxon>
        <taxon>Pseudomonadati</taxon>
        <taxon>Pseudomonadota</taxon>
        <taxon>Alphaproteobacteria</taxon>
        <taxon>Hyphomicrobiales</taxon>
        <taxon>Rhizobiaceae</taxon>
        <taxon>Peteryoungia</taxon>
    </lineage>
</organism>
<dbReference type="Pfam" id="PF12441">
    <property type="entry name" value="CopG_antitoxin"/>
    <property type="match status" value="1"/>
</dbReference>
<dbReference type="InterPro" id="IPR022148">
    <property type="entry name" value="CopG_antitoxin"/>
</dbReference>
<dbReference type="Proteomes" id="UP000308828">
    <property type="component" value="Unassembled WGS sequence"/>
</dbReference>
<dbReference type="OrthoDB" id="9798485at2"/>
<gene>
    <name evidence="1" type="ORF">FAA97_00080</name>
</gene>
<proteinExistence type="predicted"/>